<dbReference type="GO" id="GO:0030246">
    <property type="term" value="F:carbohydrate binding"/>
    <property type="evidence" value="ECO:0007669"/>
    <property type="project" value="UniProtKB-KW"/>
</dbReference>
<keyword evidence="1" id="KW-0430">Lectin</keyword>
<name>A0A4W6E6N4_LATCA</name>
<organism evidence="4 5">
    <name type="scientific">Lates calcarifer</name>
    <name type="common">Barramundi</name>
    <name type="synonym">Holocentrus calcarifer</name>
    <dbReference type="NCBI Taxonomy" id="8187"/>
    <lineage>
        <taxon>Eukaryota</taxon>
        <taxon>Metazoa</taxon>
        <taxon>Chordata</taxon>
        <taxon>Craniata</taxon>
        <taxon>Vertebrata</taxon>
        <taxon>Euteleostomi</taxon>
        <taxon>Actinopterygii</taxon>
        <taxon>Neopterygii</taxon>
        <taxon>Teleostei</taxon>
        <taxon>Neoteleostei</taxon>
        <taxon>Acanthomorphata</taxon>
        <taxon>Carangaria</taxon>
        <taxon>Carangaria incertae sedis</taxon>
        <taxon>Centropomidae</taxon>
        <taxon>Lates</taxon>
    </lineage>
</organism>
<feature type="signal peptide" evidence="3">
    <location>
        <begin position="1"/>
        <end position="19"/>
    </location>
</feature>
<dbReference type="Ensembl" id="ENSLCAT00010033683.1">
    <property type="protein sequence ID" value="ENSLCAP00010032895.1"/>
    <property type="gene ID" value="ENSLCAG00010015502.1"/>
</dbReference>
<gene>
    <name evidence="4" type="primary">LOC108902216</name>
    <name evidence="6 7 8" type="synonym">LOC108897519</name>
</gene>
<dbReference type="PANTHER" id="PTHR23250:SF3">
    <property type="entry name" value="FISH-EGG LECTIN-LIKE ISOFORM X1-RELATED"/>
    <property type="match status" value="1"/>
</dbReference>
<evidence type="ECO:0000313" key="7">
    <source>
        <dbReference type="RefSeq" id="XP_050933634.1"/>
    </source>
</evidence>
<dbReference type="Pfam" id="PF19193">
    <property type="entry name" value="Tectonin"/>
    <property type="match status" value="1"/>
</dbReference>
<keyword evidence="3" id="KW-0732">Signal</keyword>
<keyword evidence="5" id="KW-1185">Reference proteome</keyword>
<evidence type="ECO:0000256" key="2">
    <source>
        <dbReference type="ARBA" id="ARBA00038331"/>
    </source>
</evidence>
<dbReference type="AlphaFoldDB" id="A0A4W6E6N4"/>
<proteinExistence type="inferred from homology"/>
<dbReference type="InterPro" id="IPR006624">
    <property type="entry name" value="Beta-propeller_rpt_TECPR"/>
</dbReference>
<comment type="similarity">
    <text evidence="2">Belongs to the tectonin family.</text>
</comment>
<dbReference type="InterPro" id="IPR051513">
    <property type="entry name" value="Tectonin_beta-prop"/>
</dbReference>
<protein>
    <submittedName>
        <fullName evidence="6">Fish-egg lectin isoform X4</fullName>
    </submittedName>
    <submittedName>
        <fullName evidence="7">Fish-egg lectin isoform X5</fullName>
    </submittedName>
    <submittedName>
        <fullName evidence="8">Fish-egg lectin isoform X6</fullName>
    </submittedName>
</protein>
<dbReference type="Proteomes" id="UP000694890">
    <property type="component" value="Linkage group LG18"/>
</dbReference>
<dbReference type="Ensembl" id="ENSLCAT00010033703.1">
    <property type="protein sequence ID" value="ENSLCAP00010032915.1"/>
    <property type="gene ID" value="ENSLCAG00010015502.1"/>
</dbReference>
<evidence type="ECO:0000313" key="6">
    <source>
        <dbReference type="RefSeq" id="XP_018552723.1"/>
    </source>
</evidence>
<dbReference type="Ensembl" id="ENSLCAT00010033696.1">
    <property type="protein sequence ID" value="ENSLCAP00010032908.1"/>
    <property type="gene ID" value="ENSLCAG00010015502.1"/>
</dbReference>
<evidence type="ECO:0000313" key="5">
    <source>
        <dbReference type="Proteomes" id="UP000314980"/>
    </source>
</evidence>
<reference evidence="5" key="1">
    <citation type="submission" date="2015-09" db="EMBL/GenBank/DDBJ databases">
        <authorList>
            <person name="Sai Rama Sridatta P."/>
        </authorList>
    </citation>
    <scope>NUCLEOTIDE SEQUENCE [LARGE SCALE GENOMIC DNA]</scope>
</reference>
<evidence type="ECO:0000313" key="4">
    <source>
        <dbReference type="Ensembl" id="ENSLCAP00010032908.1"/>
    </source>
</evidence>
<dbReference type="Proteomes" id="UP000314980">
    <property type="component" value="Unassembled WGS sequence"/>
</dbReference>
<dbReference type="RefSeq" id="XP_050933634.1">
    <property type="nucleotide sequence ID" value="XM_051077677.1"/>
</dbReference>
<reference evidence="6 7" key="2">
    <citation type="submission" date="2025-04" db="UniProtKB">
        <authorList>
            <consortium name="RefSeq"/>
        </authorList>
    </citation>
    <scope>IDENTIFICATION</scope>
    <source>
        <tissue evidence="6 7">Brain</tissue>
    </source>
</reference>
<dbReference type="RefSeq" id="XP_018552723.1">
    <property type="nucleotide sequence ID" value="XM_018697207.2"/>
</dbReference>
<feature type="chain" id="PRO_5044613298" evidence="3">
    <location>
        <begin position="20"/>
        <end position="261"/>
    </location>
</feature>
<dbReference type="PANTHER" id="PTHR23250">
    <property type="entry name" value="DYSFERLIN-RELATED"/>
    <property type="match status" value="1"/>
</dbReference>
<dbReference type="GeneTree" id="ENSGT00510000047886"/>
<reference evidence="4" key="3">
    <citation type="submission" date="2025-05" db="UniProtKB">
        <authorList>
            <consortium name="Ensembl"/>
        </authorList>
    </citation>
    <scope>IDENTIFICATION</scope>
</reference>
<evidence type="ECO:0000256" key="1">
    <source>
        <dbReference type="ARBA" id="ARBA00022734"/>
    </source>
</evidence>
<accession>A0A4W6E6N4</accession>
<evidence type="ECO:0000256" key="3">
    <source>
        <dbReference type="SAM" id="SignalP"/>
    </source>
</evidence>
<sequence>MKAVAAFLLVLCYLAGSHAWNCKEAPRLYYPKQIDAGQGQVVAIDKYKRAYYLSGSSWYRLGSVSLKHVSVGPAGIWGTDNSNKVYKYIGGDFKLAKGLSLEQVDAGGDGQVVGITPSTHTVYCLRDIDTWGHKGVDTLSWYSLSKKMKYYACGPKYGCWGIDSSSKVYHTKTITPSSCSSSGWTYVSGTTMKMIEVGTDGSVFGVATNGQVYQRMSIYSSRPQGLYWSSVSMCMPISHLTYDLGNLWVVTNSSMFLQCSK</sequence>
<dbReference type="GeneID" id="108897519"/>
<evidence type="ECO:0000313" key="8">
    <source>
        <dbReference type="RefSeq" id="XP_050933635.1"/>
    </source>
</evidence>
<dbReference type="SMART" id="SM00706">
    <property type="entry name" value="TECPR"/>
    <property type="match status" value="5"/>
</dbReference>
<dbReference type="RefSeq" id="XP_050933635.1">
    <property type="nucleotide sequence ID" value="XM_051077678.1"/>
</dbReference>
<dbReference type="OrthoDB" id="166585at2759"/>